<gene>
    <name evidence="4" type="ORF">Asi02nite_66680</name>
</gene>
<accession>A0ABQ4D0T4</accession>
<dbReference type="RefSeq" id="WP_203718002.1">
    <property type="nucleotide sequence ID" value="NZ_BONE01000080.1"/>
</dbReference>
<keyword evidence="5" id="KW-1185">Reference proteome</keyword>
<evidence type="ECO:0000259" key="2">
    <source>
        <dbReference type="Pfam" id="PF17788"/>
    </source>
</evidence>
<feature type="domain" description="HypF Kae1-like" evidence="2">
    <location>
        <begin position="40"/>
        <end position="90"/>
    </location>
</feature>
<dbReference type="Proteomes" id="UP000604117">
    <property type="component" value="Unassembled WGS sequence"/>
</dbReference>
<name>A0ABQ4D0T4_9ACTN</name>
<reference evidence="4 5" key="1">
    <citation type="submission" date="2021-01" db="EMBL/GenBank/DDBJ databases">
        <title>Whole genome shotgun sequence of Asanoa siamensis NBRC 107932.</title>
        <authorList>
            <person name="Komaki H."/>
            <person name="Tamura T."/>
        </authorList>
    </citation>
    <scope>NUCLEOTIDE SEQUENCE [LARGE SCALE GENOMIC DNA]</scope>
    <source>
        <strain evidence="4 5">NBRC 107932</strain>
    </source>
</reference>
<evidence type="ECO:0000313" key="4">
    <source>
        <dbReference type="EMBL" id="GIF77150.1"/>
    </source>
</evidence>
<dbReference type="Pfam" id="PF17788">
    <property type="entry name" value="HypF_C"/>
    <property type="match status" value="1"/>
</dbReference>
<proteinExistence type="inferred from homology"/>
<dbReference type="Gene3D" id="3.30.420.40">
    <property type="match status" value="2"/>
</dbReference>
<protein>
    <submittedName>
        <fullName evidence="4">Uncharacterized protein</fullName>
    </submittedName>
</protein>
<dbReference type="PANTHER" id="PTHR42959">
    <property type="entry name" value="CARBAMOYLTRANSFERASE"/>
    <property type="match status" value="1"/>
</dbReference>
<dbReference type="InterPro" id="IPR051060">
    <property type="entry name" value="Carbamoyltrans_HypF-like"/>
</dbReference>
<sequence length="316" mass="32677">MVITLPWEVTPTLAVGPGCAALGVGRRAWLGEFPDPATAHASLSAAAGVAPEVVAVDLHPGDPARRWAAQAGLPIRAVPRHHALVAAVLATHAVGPDEQVIGLALDHGGYGPDGATWGSEVLIAGYKDARRMSHLDYVRVAGATAARPHRLALAHLRHAGIPWDLDLPPVRACSTRERRTLAHQLETGYGCGATASLGHLLDALAALGLEGRGVGTPYPAMGLDPGTLVRAVVADLRRGTPTDEIAARVRATVVALTAEQVRRCADDTGLDVVALAGDVFDDPALTRATRKTLPGFTVLSGKPPLVLGRLLCAAAG</sequence>
<evidence type="ECO:0000313" key="5">
    <source>
        <dbReference type="Proteomes" id="UP000604117"/>
    </source>
</evidence>
<dbReference type="InterPro" id="IPR041440">
    <property type="entry name" value="HypF_C"/>
</dbReference>
<evidence type="ECO:0000259" key="3">
    <source>
        <dbReference type="Pfam" id="PF22521"/>
    </source>
</evidence>
<dbReference type="Pfam" id="PF22521">
    <property type="entry name" value="HypF_C_2"/>
    <property type="match status" value="2"/>
</dbReference>
<comment type="similarity">
    <text evidence="1">Belongs to the carbamoyltransferase HypF family.</text>
</comment>
<dbReference type="InterPro" id="IPR055128">
    <property type="entry name" value="HypF_C_2"/>
</dbReference>
<comment type="caution">
    <text evidence="4">The sequence shown here is derived from an EMBL/GenBank/DDBJ whole genome shotgun (WGS) entry which is preliminary data.</text>
</comment>
<dbReference type="EMBL" id="BONE01000080">
    <property type="protein sequence ID" value="GIF77150.1"/>
    <property type="molecule type" value="Genomic_DNA"/>
</dbReference>
<organism evidence="4 5">
    <name type="scientific">Asanoa siamensis</name>
    <dbReference type="NCBI Taxonomy" id="926357"/>
    <lineage>
        <taxon>Bacteria</taxon>
        <taxon>Bacillati</taxon>
        <taxon>Actinomycetota</taxon>
        <taxon>Actinomycetes</taxon>
        <taxon>Micromonosporales</taxon>
        <taxon>Micromonosporaceae</taxon>
        <taxon>Asanoa</taxon>
    </lineage>
</organism>
<feature type="domain" description="Carbamoyltransferase Kae1-like" evidence="3">
    <location>
        <begin position="102"/>
        <end position="207"/>
    </location>
</feature>
<feature type="domain" description="Carbamoyltransferase Kae1-like" evidence="3">
    <location>
        <begin position="223"/>
        <end position="294"/>
    </location>
</feature>
<dbReference type="PANTHER" id="PTHR42959:SF1">
    <property type="entry name" value="CARBAMOYLTRANSFERASE HYPF"/>
    <property type="match status" value="1"/>
</dbReference>
<evidence type="ECO:0000256" key="1">
    <source>
        <dbReference type="ARBA" id="ARBA00008097"/>
    </source>
</evidence>